<comment type="caution">
    <text evidence="1">The sequence shown here is derived from an EMBL/GenBank/DDBJ whole genome shotgun (WGS) entry which is preliminary data.</text>
</comment>
<gene>
    <name evidence="1" type="ORF">CCMSSC00406_0002601</name>
</gene>
<proteinExistence type="predicted"/>
<protein>
    <submittedName>
        <fullName evidence="1">Uncharacterized protein</fullName>
    </submittedName>
</protein>
<accession>A0ACB7IRJ7</accession>
<dbReference type="EMBL" id="WQMT02000007">
    <property type="protein sequence ID" value="KAG9220799.1"/>
    <property type="molecule type" value="Genomic_DNA"/>
</dbReference>
<organism evidence="1 2">
    <name type="scientific">Pleurotus cornucopiae</name>
    <name type="common">Cornucopia mushroom</name>
    <dbReference type="NCBI Taxonomy" id="5321"/>
    <lineage>
        <taxon>Eukaryota</taxon>
        <taxon>Fungi</taxon>
        <taxon>Dikarya</taxon>
        <taxon>Basidiomycota</taxon>
        <taxon>Agaricomycotina</taxon>
        <taxon>Agaricomycetes</taxon>
        <taxon>Agaricomycetidae</taxon>
        <taxon>Agaricales</taxon>
        <taxon>Pleurotineae</taxon>
        <taxon>Pleurotaceae</taxon>
        <taxon>Pleurotus</taxon>
    </lineage>
</organism>
<sequence>MGLFDVVKSVFNFFCGPTAERPPGQQHQPQPQQQHHQQQQQYQQQQQQQQQYQPNKWQQPVSHPAKPPVQHAYPPTSPKPPASRPQKHEDQNQLNQQNDFYLSLRAQANEAGDRMARCFEESQQAFTNGSKARAKELSNDGKNHKAVMEELNRQASEWIFTENNKDSMPGEVDLHGLYVKEAIAFTDRAIQEARSRGDSEIHLIVGKGLHSRSGAKIRPAVEDLMSKYQLKATLDPDNGGVLIVQLSAGGGASPGRNRGWGADEISRRIEKDDEGCTIM</sequence>
<evidence type="ECO:0000313" key="2">
    <source>
        <dbReference type="Proteomes" id="UP000824881"/>
    </source>
</evidence>
<evidence type="ECO:0000313" key="1">
    <source>
        <dbReference type="EMBL" id="KAG9220799.1"/>
    </source>
</evidence>
<keyword evidence="2" id="KW-1185">Reference proteome</keyword>
<reference evidence="1 2" key="1">
    <citation type="journal article" date="2021" name="Appl. Environ. Microbiol.">
        <title>Genetic linkage and physical mapping for an oyster mushroom Pleurotus cornucopiae and QTL analysis for the trait cap color.</title>
        <authorList>
            <person name="Zhang Y."/>
            <person name="Gao W."/>
            <person name="Sonnenberg A."/>
            <person name="Chen Q."/>
            <person name="Zhang J."/>
            <person name="Huang C."/>
        </authorList>
    </citation>
    <scope>NUCLEOTIDE SEQUENCE [LARGE SCALE GENOMIC DNA]</scope>
    <source>
        <strain evidence="1">CCMSSC00406</strain>
    </source>
</reference>
<dbReference type="Proteomes" id="UP000824881">
    <property type="component" value="Unassembled WGS sequence"/>
</dbReference>
<name>A0ACB7IRJ7_PLECO</name>